<evidence type="ECO:0000256" key="3">
    <source>
        <dbReference type="ARBA" id="ARBA00022692"/>
    </source>
</evidence>
<comment type="similarity">
    <text evidence="6">Belongs to the inorganic phosphate transporter (PiT) (TC 2.A.20) family.</text>
</comment>
<feature type="transmembrane region" description="Helical" evidence="6">
    <location>
        <begin position="168"/>
        <end position="186"/>
    </location>
</feature>
<keyword evidence="5 6" id="KW-0472">Membrane</keyword>
<reference evidence="7" key="1">
    <citation type="journal article" date="2014" name="Int. J. Syst. Evol. Microbiol.">
        <title>Complete genome sequence of Corynebacterium casei LMG S-19264T (=DSM 44701T), isolated from a smear-ripened cheese.</title>
        <authorList>
            <consortium name="US DOE Joint Genome Institute (JGI-PGF)"/>
            <person name="Walter F."/>
            <person name="Albersmeier A."/>
            <person name="Kalinowski J."/>
            <person name="Ruckert C."/>
        </authorList>
    </citation>
    <scope>NUCLEOTIDE SEQUENCE</scope>
    <source>
        <strain evidence="7">KCTC 42651</strain>
    </source>
</reference>
<dbReference type="AlphaFoldDB" id="A0A918XQC2"/>
<dbReference type="EMBL" id="BMZS01000002">
    <property type="protein sequence ID" value="GHD43972.1"/>
    <property type="molecule type" value="Genomic_DNA"/>
</dbReference>
<keyword evidence="3 6" id="KW-0812">Transmembrane</keyword>
<feature type="transmembrane region" description="Helical" evidence="6">
    <location>
        <begin position="57"/>
        <end position="74"/>
    </location>
</feature>
<evidence type="ECO:0000256" key="6">
    <source>
        <dbReference type="RuleBase" id="RU363058"/>
    </source>
</evidence>
<protein>
    <recommendedName>
        <fullName evidence="6">Phosphate transporter</fullName>
    </recommendedName>
</protein>
<keyword evidence="4 6" id="KW-1133">Transmembrane helix</keyword>
<dbReference type="GO" id="GO:0016020">
    <property type="term" value="C:membrane"/>
    <property type="evidence" value="ECO:0007669"/>
    <property type="project" value="UniProtKB-SubCell"/>
</dbReference>
<accession>A0A918XQC2</accession>
<dbReference type="GO" id="GO:0005315">
    <property type="term" value="F:phosphate transmembrane transporter activity"/>
    <property type="evidence" value="ECO:0007669"/>
    <property type="project" value="InterPro"/>
</dbReference>
<comment type="caution">
    <text evidence="7">The sequence shown here is derived from an EMBL/GenBank/DDBJ whole genome shotgun (WGS) entry which is preliminary data.</text>
</comment>
<keyword evidence="6" id="KW-0592">Phosphate transport</keyword>
<evidence type="ECO:0000313" key="7">
    <source>
        <dbReference type="EMBL" id="GHD43972.1"/>
    </source>
</evidence>
<feature type="transmembrane region" description="Helical" evidence="6">
    <location>
        <begin position="385"/>
        <end position="404"/>
    </location>
</feature>
<feature type="transmembrane region" description="Helical" evidence="6">
    <location>
        <begin position="34"/>
        <end position="51"/>
    </location>
</feature>
<feature type="transmembrane region" description="Helical" evidence="6">
    <location>
        <begin position="94"/>
        <end position="116"/>
    </location>
</feature>
<dbReference type="Proteomes" id="UP000630353">
    <property type="component" value="Unassembled WGS sequence"/>
</dbReference>
<evidence type="ECO:0000256" key="1">
    <source>
        <dbReference type="ARBA" id="ARBA00004141"/>
    </source>
</evidence>
<dbReference type="PANTHER" id="PTHR11101:SF80">
    <property type="entry name" value="PHOSPHATE TRANSPORTER"/>
    <property type="match status" value="1"/>
</dbReference>
<gene>
    <name evidence="7" type="ORF">GCM10017083_10740</name>
</gene>
<keyword evidence="8" id="KW-1185">Reference proteome</keyword>
<dbReference type="RefSeq" id="WP_189987900.1">
    <property type="nucleotide sequence ID" value="NZ_BMZS01000002.1"/>
</dbReference>
<evidence type="ECO:0000256" key="2">
    <source>
        <dbReference type="ARBA" id="ARBA00022448"/>
    </source>
</evidence>
<feature type="transmembrane region" description="Helical" evidence="6">
    <location>
        <begin position="346"/>
        <end position="365"/>
    </location>
</feature>
<dbReference type="Pfam" id="PF01384">
    <property type="entry name" value="PHO4"/>
    <property type="match status" value="1"/>
</dbReference>
<proteinExistence type="inferred from homology"/>
<feature type="transmembrane region" description="Helical" evidence="6">
    <location>
        <begin position="233"/>
        <end position="250"/>
    </location>
</feature>
<reference evidence="7" key="2">
    <citation type="submission" date="2020-09" db="EMBL/GenBank/DDBJ databases">
        <authorList>
            <person name="Sun Q."/>
            <person name="Kim S."/>
        </authorList>
    </citation>
    <scope>NUCLEOTIDE SEQUENCE</scope>
    <source>
        <strain evidence="7">KCTC 42651</strain>
    </source>
</reference>
<evidence type="ECO:0000256" key="4">
    <source>
        <dbReference type="ARBA" id="ARBA00022989"/>
    </source>
</evidence>
<feature type="transmembrane region" description="Helical" evidence="6">
    <location>
        <begin position="488"/>
        <end position="514"/>
    </location>
</feature>
<sequence length="520" mass="53070">MPLPPSSLRKQALDKDLKKIVALEAVSHQGGLRLLPLGLSLVFLVLVWVLADWSTTAGTGVVVAAAVIGGYMALNIGANDVANNMAPAVGARALSMGGALLVAAIFEAGGALIAGADVVSTVSKGIIDPAAVGDRGTFVALMMAALLGAALWLNLATWLEAPVSTTHSIVGGVLGAGLAAAGMQAANWPVLGAIAASWVVSPMLGGIGAALMLVLLDQLILQADDRVAAARRWVPVVVAITAAAFAAYLIQKGLSKVWKPPLWVLLALVGGVFAATLGTVSRLVARQAPRLENTKKAVGTLFTAPLIVAAALLSFAHGANDVANAIGPLAAVVAAMQGVAGAKVAVPGWIMLIGAAGISVGLALFGPRMIRMVGEKITRLNPVRAFCVALSAAVTVLIASALGLPVSSTHIAVGAVFGVGLAREWHAHRGGHIRRQARLNRAARAAAAQEQAEDAADGWLPGLAPDPSEDPAVLRKAAKRRLVRRRHLLAIAAAWLITVPLSALIGALIFLVMVRLVPGL</sequence>
<feature type="transmembrane region" description="Helical" evidence="6">
    <location>
        <begin position="136"/>
        <end position="156"/>
    </location>
</feature>
<dbReference type="InterPro" id="IPR001204">
    <property type="entry name" value="Phos_transporter"/>
</dbReference>
<dbReference type="PANTHER" id="PTHR11101">
    <property type="entry name" value="PHOSPHATE TRANSPORTER"/>
    <property type="match status" value="1"/>
</dbReference>
<keyword evidence="2 6" id="KW-0813">Transport</keyword>
<feature type="transmembrane region" description="Helical" evidence="6">
    <location>
        <begin position="297"/>
        <end position="316"/>
    </location>
</feature>
<name>A0A918XQC2_9PROT</name>
<feature type="transmembrane region" description="Helical" evidence="6">
    <location>
        <begin position="262"/>
        <end position="285"/>
    </location>
</feature>
<evidence type="ECO:0000313" key="8">
    <source>
        <dbReference type="Proteomes" id="UP000630353"/>
    </source>
</evidence>
<comment type="subcellular location">
    <subcellularLocation>
        <location evidence="1 6">Membrane</location>
        <topology evidence="1 6">Multi-pass membrane protein</topology>
    </subcellularLocation>
</comment>
<feature type="transmembrane region" description="Helical" evidence="6">
    <location>
        <begin position="410"/>
        <end position="426"/>
    </location>
</feature>
<feature type="transmembrane region" description="Helical" evidence="6">
    <location>
        <begin position="198"/>
        <end position="221"/>
    </location>
</feature>
<dbReference type="GO" id="GO:0035435">
    <property type="term" value="P:phosphate ion transmembrane transport"/>
    <property type="evidence" value="ECO:0007669"/>
    <property type="project" value="TreeGrafter"/>
</dbReference>
<organism evidence="7 8">
    <name type="scientific">Thalassobaculum fulvum</name>
    <dbReference type="NCBI Taxonomy" id="1633335"/>
    <lineage>
        <taxon>Bacteria</taxon>
        <taxon>Pseudomonadati</taxon>
        <taxon>Pseudomonadota</taxon>
        <taxon>Alphaproteobacteria</taxon>
        <taxon>Rhodospirillales</taxon>
        <taxon>Thalassobaculaceae</taxon>
        <taxon>Thalassobaculum</taxon>
    </lineage>
</organism>
<evidence type="ECO:0000256" key="5">
    <source>
        <dbReference type="ARBA" id="ARBA00023136"/>
    </source>
</evidence>